<accession>A0AA92W8Z0</accession>
<dbReference type="EMBL" id="QRVN01000051">
    <property type="protein sequence ID" value="RGS44830.1"/>
    <property type="molecule type" value="Genomic_DNA"/>
</dbReference>
<feature type="chain" id="PRO_5042788511" description="Lipoprotein" evidence="1">
    <location>
        <begin position="26"/>
        <end position="112"/>
    </location>
</feature>
<dbReference type="EMBL" id="JANDWU010000039">
    <property type="protein sequence ID" value="MCP9550630.1"/>
    <property type="molecule type" value="Genomic_DNA"/>
</dbReference>
<reference evidence="2" key="2">
    <citation type="submission" date="2022-07" db="EMBL/GenBank/DDBJ databases">
        <title>Prevotella copri.</title>
        <authorList>
            <person name="Yang C."/>
        </authorList>
    </citation>
    <scope>NUCLEOTIDE SEQUENCE</scope>
    <source>
        <strain evidence="2">HF1805</strain>
    </source>
</reference>
<evidence type="ECO:0000313" key="3">
    <source>
        <dbReference type="EMBL" id="RGS44830.1"/>
    </source>
</evidence>
<proteinExistence type="predicted"/>
<keyword evidence="1" id="KW-0732">Signal</keyword>
<evidence type="ECO:0000256" key="1">
    <source>
        <dbReference type="SAM" id="SignalP"/>
    </source>
</evidence>
<gene>
    <name evidence="4" type="ORF">DWV53_13920</name>
    <name evidence="3" type="ORF">DWX90_15290</name>
    <name evidence="2" type="ORF">NNC68_14300</name>
</gene>
<evidence type="ECO:0008006" key="7">
    <source>
        <dbReference type="Google" id="ProtNLM"/>
    </source>
</evidence>
<reference evidence="5 6" key="1">
    <citation type="submission" date="2018-08" db="EMBL/GenBank/DDBJ databases">
        <title>A genome reference for cultivated species of the human gut microbiota.</title>
        <authorList>
            <person name="Zou Y."/>
            <person name="Xue W."/>
            <person name="Luo G."/>
        </authorList>
    </citation>
    <scope>NUCLEOTIDE SEQUENCE [LARGE SCALE GENOMIC DNA]</scope>
    <source>
        <strain evidence="4 5">AF10-17</strain>
        <strain evidence="3 6">AF22-1</strain>
    </source>
</reference>
<dbReference type="Proteomes" id="UP000286113">
    <property type="component" value="Unassembled WGS sequence"/>
</dbReference>
<protein>
    <recommendedName>
        <fullName evidence="7">Lipoprotein</fullName>
    </recommendedName>
</protein>
<dbReference type="AlphaFoldDB" id="A0AA92W8Z0"/>
<evidence type="ECO:0000313" key="5">
    <source>
        <dbReference type="Proteomes" id="UP000285776"/>
    </source>
</evidence>
<evidence type="ECO:0000313" key="2">
    <source>
        <dbReference type="EMBL" id="MCP9550630.1"/>
    </source>
</evidence>
<dbReference type="RefSeq" id="WP_118155075.1">
    <property type="nucleotide sequence ID" value="NZ_DAWDQD010000005.1"/>
</dbReference>
<comment type="caution">
    <text evidence="4">The sequence shown here is derived from an EMBL/GenBank/DDBJ whole genome shotgun (WGS) entry which is preliminary data.</text>
</comment>
<dbReference type="PROSITE" id="PS51257">
    <property type="entry name" value="PROKAR_LIPOPROTEIN"/>
    <property type="match status" value="1"/>
</dbReference>
<dbReference type="Proteomes" id="UP000285776">
    <property type="component" value="Unassembled WGS sequence"/>
</dbReference>
<evidence type="ECO:0000313" key="6">
    <source>
        <dbReference type="Proteomes" id="UP000286113"/>
    </source>
</evidence>
<dbReference type="EMBL" id="QSAV01000062">
    <property type="protein sequence ID" value="RGW75036.1"/>
    <property type="molecule type" value="Genomic_DNA"/>
</dbReference>
<feature type="signal peptide" evidence="1">
    <location>
        <begin position="1"/>
        <end position="25"/>
    </location>
</feature>
<sequence length="112" mass="12819">MKKYCFVAFNLLASCTVIPTSSHFADGQLTLNLDKQTVIERYGNPFSMDISIDTDSVLKEHLYYKEAVRVKNCPFIVTTKLDFHNGKLYKMYQFDKMVGNVALEADSVKVEH</sequence>
<organism evidence="4 5">
    <name type="scientific">Segatella copri</name>
    <dbReference type="NCBI Taxonomy" id="165179"/>
    <lineage>
        <taxon>Bacteria</taxon>
        <taxon>Pseudomonadati</taxon>
        <taxon>Bacteroidota</taxon>
        <taxon>Bacteroidia</taxon>
        <taxon>Bacteroidales</taxon>
        <taxon>Prevotellaceae</taxon>
        <taxon>Segatella</taxon>
    </lineage>
</organism>
<name>A0AA92W8Z0_9BACT</name>
<evidence type="ECO:0000313" key="4">
    <source>
        <dbReference type="EMBL" id="RGW75036.1"/>
    </source>
</evidence>
<dbReference type="Proteomes" id="UP001205506">
    <property type="component" value="Unassembled WGS sequence"/>
</dbReference>